<keyword evidence="6 10" id="KW-0418">Kinase</keyword>
<feature type="transmembrane region" description="Helical" evidence="8">
    <location>
        <begin position="7"/>
        <end position="30"/>
    </location>
</feature>
<dbReference type="EMBL" id="DXFT01000179">
    <property type="protein sequence ID" value="HIX04260.1"/>
    <property type="molecule type" value="Genomic_DNA"/>
</dbReference>
<dbReference type="Proteomes" id="UP000824202">
    <property type="component" value="Unassembled WGS sequence"/>
</dbReference>
<organism evidence="10 11">
    <name type="scientific">Candidatus Odoribacter faecigallinarum</name>
    <dbReference type="NCBI Taxonomy" id="2838706"/>
    <lineage>
        <taxon>Bacteria</taxon>
        <taxon>Pseudomonadati</taxon>
        <taxon>Bacteroidota</taxon>
        <taxon>Bacteroidia</taxon>
        <taxon>Bacteroidales</taxon>
        <taxon>Odoribacteraceae</taxon>
        <taxon>Odoribacter</taxon>
    </lineage>
</organism>
<dbReference type="InterPro" id="IPR005467">
    <property type="entry name" value="His_kinase_dom"/>
</dbReference>
<dbReference type="PANTHER" id="PTHR45436">
    <property type="entry name" value="SENSOR HISTIDINE KINASE YKOH"/>
    <property type="match status" value="1"/>
</dbReference>
<keyword evidence="7 8" id="KW-1133">Transmembrane helix</keyword>
<dbReference type="CDD" id="cd00082">
    <property type="entry name" value="HisKA"/>
    <property type="match status" value="1"/>
</dbReference>
<sequence>MKLISRIMLNMVLILAVGLSVWALVFYYSLKSRIIRETDSALTQVSEQIMQRYLSGQDHRQKGSNNLYTFNLIPVPEQYAQVHKNLSFSEGEKAIKGKRGEQAVRTLQTIFRTQDNQYMALQVSTPISAVHNLRTALLWGIAILYIALLALVLAINYAVIQYSMRPLYNLLDWMNHFDLKSNAAPIENKTSVQEFRQLNLAANQQVDRMKDLYEQQRQFIDNAAHEMQTPLAVCLNQIERLQQKANLTEDVQMDLYKLQRPLRRLVKLHKDMLQLTRIDNGVYAETTDVDLQAIIRQSCEDLNEIFAHKGITYEIKSDSPLHLQMNDTLAHQLAGNLLRNAWLHTTEGGKIIVEWHHHEIIFANSGEKALDGKRIFERFYQGEHKENSNGLGLAICMSVCKQYGFQLAYHFDSGMHRFTIQF</sequence>
<keyword evidence="5 8" id="KW-0812">Transmembrane</keyword>
<gene>
    <name evidence="10" type="ORF">H9863_09150</name>
</gene>
<dbReference type="CDD" id="cd00075">
    <property type="entry name" value="HATPase"/>
    <property type="match status" value="1"/>
</dbReference>
<protein>
    <recommendedName>
        <fullName evidence="2">histidine kinase</fullName>
        <ecNumber evidence="2">2.7.13.3</ecNumber>
    </recommendedName>
</protein>
<evidence type="ECO:0000256" key="8">
    <source>
        <dbReference type="SAM" id="Phobius"/>
    </source>
</evidence>
<dbReference type="InterPro" id="IPR003594">
    <property type="entry name" value="HATPase_dom"/>
</dbReference>
<dbReference type="SUPFAM" id="SSF47384">
    <property type="entry name" value="Homodimeric domain of signal transducing histidine kinase"/>
    <property type="match status" value="1"/>
</dbReference>
<dbReference type="SUPFAM" id="SSF55874">
    <property type="entry name" value="ATPase domain of HSP90 chaperone/DNA topoisomerase II/histidine kinase"/>
    <property type="match status" value="1"/>
</dbReference>
<evidence type="ECO:0000313" key="10">
    <source>
        <dbReference type="EMBL" id="HIX04260.1"/>
    </source>
</evidence>
<dbReference type="PANTHER" id="PTHR45436:SF5">
    <property type="entry name" value="SENSOR HISTIDINE KINASE TRCS"/>
    <property type="match status" value="1"/>
</dbReference>
<evidence type="ECO:0000256" key="3">
    <source>
        <dbReference type="ARBA" id="ARBA00022553"/>
    </source>
</evidence>
<comment type="catalytic activity">
    <reaction evidence="1">
        <text>ATP + protein L-histidine = ADP + protein N-phospho-L-histidine.</text>
        <dbReference type="EC" id="2.7.13.3"/>
    </reaction>
</comment>
<dbReference type="InterPro" id="IPR036097">
    <property type="entry name" value="HisK_dim/P_sf"/>
</dbReference>
<dbReference type="AlphaFoldDB" id="A0A9D1V1B2"/>
<dbReference type="EC" id="2.7.13.3" evidence="2"/>
<feature type="transmembrane region" description="Helical" evidence="8">
    <location>
        <begin position="136"/>
        <end position="160"/>
    </location>
</feature>
<dbReference type="GO" id="GO:0000155">
    <property type="term" value="F:phosphorelay sensor kinase activity"/>
    <property type="evidence" value="ECO:0007669"/>
    <property type="project" value="InterPro"/>
</dbReference>
<evidence type="ECO:0000256" key="5">
    <source>
        <dbReference type="ARBA" id="ARBA00022692"/>
    </source>
</evidence>
<evidence type="ECO:0000313" key="11">
    <source>
        <dbReference type="Proteomes" id="UP000824202"/>
    </source>
</evidence>
<evidence type="ECO:0000256" key="4">
    <source>
        <dbReference type="ARBA" id="ARBA00022679"/>
    </source>
</evidence>
<dbReference type="SMART" id="SM00387">
    <property type="entry name" value="HATPase_c"/>
    <property type="match status" value="1"/>
</dbReference>
<keyword evidence="4" id="KW-0808">Transferase</keyword>
<evidence type="ECO:0000259" key="9">
    <source>
        <dbReference type="PROSITE" id="PS50109"/>
    </source>
</evidence>
<feature type="domain" description="Histidine kinase" evidence="9">
    <location>
        <begin position="222"/>
        <end position="422"/>
    </location>
</feature>
<dbReference type="Pfam" id="PF02518">
    <property type="entry name" value="HATPase_c"/>
    <property type="match status" value="1"/>
</dbReference>
<name>A0A9D1V1B2_9BACT</name>
<keyword evidence="3" id="KW-0597">Phosphoprotein</keyword>
<dbReference type="GO" id="GO:0005886">
    <property type="term" value="C:plasma membrane"/>
    <property type="evidence" value="ECO:0007669"/>
    <property type="project" value="TreeGrafter"/>
</dbReference>
<reference evidence="10" key="2">
    <citation type="submission" date="2021-04" db="EMBL/GenBank/DDBJ databases">
        <authorList>
            <person name="Gilroy R."/>
        </authorList>
    </citation>
    <scope>NUCLEOTIDE SEQUENCE</scope>
    <source>
        <strain evidence="10">23274</strain>
    </source>
</reference>
<dbReference type="InterPro" id="IPR050428">
    <property type="entry name" value="TCS_sensor_his_kinase"/>
</dbReference>
<reference evidence="10" key="1">
    <citation type="journal article" date="2021" name="PeerJ">
        <title>Extensive microbial diversity within the chicken gut microbiome revealed by metagenomics and culture.</title>
        <authorList>
            <person name="Gilroy R."/>
            <person name="Ravi A."/>
            <person name="Getino M."/>
            <person name="Pursley I."/>
            <person name="Horton D.L."/>
            <person name="Alikhan N.F."/>
            <person name="Baker D."/>
            <person name="Gharbi K."/>
            <person name="Hall N."/>
            <person name="Watson M."/>
            <person name="Adriaenssens E.M."/>
            <person name="Foster-Nyarko E."/>
            <person name="Jarju S."/>
            <person name="Secka A."/>
            <person name="Antonio M."/>
            <person name="Oren A."/>
            <person name="Chaudhuri R.R."/>
            <person name="La Ragione R."/>
            <person name="Hildebrand F."/>
            <person name="Pallen M.J."/>
        </authorList>
    </citation>
    <scope>NUCLEOTIDE SEQUENCE</scope>
    <source>
        <strain evidence="10">23274</strain>
    </source>
</reference>
<dbReference type="Gene3D" id="1.10.287.130">
    <property type="match status" value="1"/>
</dbReference>
<dbReference type="Gene3D" id="3.30.565.10">
    <property type="entry name" value="Histidine kinase-like ATPase, C-terminal domain"/>
    <property type="match status" value="1"/>
</dbReference>
<dbReference type="InterPro" id="IPR036890">
    <property type="entry name" value="HATPase_C_sf"/>
</dbReference>
<proteinExistence type="predicted"/>
<evidence type="ECO:0000256" key="6">
    <source>
        <dbReference type="ARBA" id="ARBA00022777"/>
    </source>
</evidence>
<keyword evidence="8" id="KW-0472">Membrane</keyword>
<comment type="caution">
    <text evidence="10">The sequence shown here is derived from an EMBL/GenBank/DDBJ whole genome shotgun (WGS) entry which is preliminary data.</text>
</comment>
<evidence type="ECO:0000256" key="1">
    <source>
        <dbReference type="ARBA" id="ARBA00000085"/>
    </source>
</evidence>
<evidence type="ECO:0000256" key="7">
    <source>
        <dbReference type="ARBA" id="ARBA00022989"/>
    </source>
</evidence>
<dbReference type="Pfam" id="PF00512">
    <property type="entry name" value="HisKA"/>
    <property type="match status" value="1"/>
</dbReference>
<dbReference type="PROSITE" id="PS50109">
    <property type="entry name" value="HIS_KIN"/>
    <property type="match status" value="1"/>
</dbReference>
<accession>A0A9D1V1B2</accession>
<dbReference type="SMART" id="SM00388">
    <property type="entry name" value="HisKA"/>
    <property type="match status" value="1"/>
</dbReference>
<dbReference type="InterPro" id="IPR003661">
    <property type="entry name" value="HisK_dim/P_dom"/>
</dbReference>
<evidence type="ECO:0000256" key="2">
    <source>
        <dbReference type="ARBA" id="ARBA00012438"/>
    </source>
</evidence>